<protein>
    <submittedName>
        <fullName evidence="1">Uncharacterized protein</fullName>
    </submittedName>
</protein>
<accession>A0A0F9SJC7</accession>
<dbReference type="AlphaFoldDB" id="A0A0F9SJC7"/>
<sequence>MKSQPKRLLSNGVTRQSLKMANPLALFLRYNSTLKLTATKSGSLKKALYAPFLMPTNTNST</sequence>
<proteinExistence type="predicted"/>
<reference evidence="1" key="1">
    <citation type="journal article" date="2015" name="Nature">
        <title>Complex archaea that bridge the gap between prokaryotes and eukaryotes.</title>
        <authorList>
            <person name="Spang A."/>
            <person name="Saw J.H."/>
            <person name="Jorgensen S.L."/>
            <person name="Zaremba-Niedzwiedzka K."/>
            <person name="Martijn J."/>
            <person name="Lind A.E."/>
            <person name="van Eijk R."/>
            <person name="Schleper C."/>
            <person name="Guy L."/>
            <person name="Ettema T.J."/>
        </authorList>
    </citation>
    <scope>NUCLEOTIDE SEQUENCE</scope>
</reference>
<evidence type="ECO:0000313" key="1">
    <source>
        <dbReference type="EMBL" id="KKN67159.1"/>
    </source>
</evidence>
<dbReference type="EMBL" id="LAZR01000482">
    <property type="protein sequence ID" value="KKN67159.1"/>
    <property type="molecule type" value="Genomic_DNA"/>
</dbReference>
<comment type="caution">
    <text evidence="1">The sequence shown here is derived from an EMBL/GenBank/DDBJ whole genome shotgun (WGS) entry which is preliminary data.</text>
</comment>
<gene>
    <name evidence="1" type="ORF">LCGC14_0464120</name>
</gene>
<organism evidence="1">
    <name type="scientific">marine sediment metagenome</name>
    <dbReference type="NCBI Taxonomy" id="412755"/>
    <lineage>
        <taxon>unclassified sequences</taxon>
        <taxon>metagenomes</taxon>
        <taxon>ecological metagenomes</taxon>
    </lineage>
</organism>
<name>A0A0F9SJC7_9ZZZZ</name>